<dbReference type="AlphaFoldDB" id="A0A7Z2RNH5"/>
<evidence type="ECO:0000313" key="3">
    <source>
        <dbReference type="Proteomes" id="UP000464718"/>
    </source>
</evidence>
<evidence type="ECO:0000313" key="2">
    <source>
        <dbReference type="EMBL" id="QHH12100.1"/>
    </source>
</evidence>
<reference evidence="1" key="3">
    <citation type="submission" date="2019-12" db="EMBL/GenBank/DDBJ databases">
        <authorList>
            <consortium name="NCBI Pathogen Detection Project"/>
        </authorList>
    </citation>
    <scope>NUCLEOTIDE SEQUENCE</scope>
    <source>
        <strain evidence="1">1930</strain>
    </source>
</reference>
<proteinExistence type="predicted"/>
<dbReference type="Proteomes" id="UP000464718">
    <property type="component" value="Chromosome ii"/>
</dbReference>
<gene>
    <name evidence="2" type="ORF">EHC69_22685</name>
    <name evidence="1" type="ORF">I7278_04465</name>
</gene>
<evidence type="ECO:0000313" key="1">
    <source>
        <dbReference type="EMBL" id="HAS6676063.1"/>
    </source>
</evidence>
<dbReference type="EMBL" id="CP034299">
    <property type="protein sequence ID" value="QHH12100.1"/>
    <property type="molecule type" value="Genomic_DNA"/>
</dbReference>
<sequence length="36" mass="4303">MLHHCKPTLVCAEKQSKFKHPLDIYQALKTYRTLIF</sequence>
<organism evidence="1">
    <name type="scientific">Vibrio parahaemolyticus</name>
    <dbReference type="NCBI Taxonomy" id="670"/>
    <lineage>
        <taxon>Bacteria</taxon>
        <taxon>Pseudomonadati</taxon>
        <taxon>Pseudomonadota</taxon>
        <taxon>Gammaproteobacteria</taxon>
        <taxon>Vibrionales</taxon>
        <taxon>Vibrionaceae</taxon>
        <taxon>Vibrio</taxon>
    </lineage>
</organism>
<dbReference type="EMBL" id="DACQKT010000002">
    <property type="protein sequence ID" value="HAS6676063.1"/>
    <property type="molecule type" value="Genomic_DNA"/>
</dbReference>
<accession>A0A7Z2RNH5</accession>
<reference evidence="2 3" key="2">
    <citation type="submission" date="2018-12" db="EMBL/GenBank/DDBJ databases">
        <title>Genomic insights into the evolutionary origins and pathogenicity of five Vibrio parahaemolyticus strains isolated from the shrimp with acute hepatopancreatic necrosis disease (AHPND).</title>
        <authorList>
            <person name="Yang Q."/>
            <person name="Dong X."/>
            <person name="Xie G."/>
            <person name="Fu S."/>
            <person name="Zou P."/>
            <person name="Sun J."/>
            <person name="Wang Y."/>
            <person name="Huang J."/>
        </authorList>
    </citation>
    <scope>NUCLEOTIDE SEQUENCE [LARGE SCALE GENOMIC DNA]</scope>
    <source>
        <strain evidence="2 3">20160303005-1</strain>
    </source>
</reference>
<name>A0A7Z2RNH5_VIBPH</name>
<dbReference type="Proteomes" id="UP000856022">
    <property type="component" value="Unassembled WGS sequence"/>
</dbReference>
<protein>
    <submittedName>
        <fullName evidence="1">Uncharacterized protein</fullName>
    </submittedName>
</protein>
<reference evidence="1" key="1">
    <citation type="journal article" date="2018" name="Genome Biol.">
        <title>SKESA: strategic k-mer extension for scrupulous assemblies.</title>
        <authorList>
            <person name="Souvorov A."/>
            <person name="Agarwala R."/>
            <person name="Lipman D.J."/>
        </authorList>
    </citation>
    <scope>NUCLEOTIDE SEQUENCE</scope>
    <source>
        <strain evidence="1">1930</strain>
    </source>
</reference>